<reference evidence="1" key="1">
    <citation type="journal article" date="2020" name="Nature">
        <title>Giant virus diversity and host interactions through global metagenomics.</title>
        <authorList>
            <person name="Schulz F."/>
            <person name="Roux S."/>
            <person name="Paez-Espino D."/>
            <person name="Jungbluth S."/>
            <person name="Walsh D.A."/>
            <person name="Denef V.J."/>
            <person name="McMahon K.D."/>
            <person name="Konstantinidis K.T."/>
            <person name="Eloe-Fadrosh E.A."/>
            <person name="Kyrpides N.C."/>
            <person name="Woyke T."/>
        </authorList>
    </citation>
    <scope>NUCLEOTIDE SEQUENCE</scope>
    <source>
        <strain evidence="1">GVMAG-M-3300023174-5</strain>
    </source>
</reference>
<protein>
    <submittedName>
        <fullName evidence="1">Uncharacterized protein</fullName>
    </submittedName>
</protein>
<organism evidence="1">
    <name type="scientific">viral metagenome</name>
    <dbReference type="NCBI Taxonomy" id="1070528"/>
    <lineage>
        <taxon>unclassified sequences</taxon>
        <taxon>metagenomes</taxon>
        <taxon>organismal metagenomes</taxon>
    </lineage>
</organism>
<sequence>MSYENQNHFLSDNNVKMLWEIILDDDIVVNKNRDEITQINRIFLSVAQQFYDKEKNLHQTLIGMNKKFISVIVNILNQNFPKPKPLVIHEKETIPITAEEIQKSRENEFEQEFKRKQNEFTRAMSLPVPETPKFSDNARDEPISELDVIIKRTIAERNLEMQQITNNFNKSEVENWIKSSETSVRVEKLRENENATKKIKLGNLMDYDVPSDENIKQKNVSWADDLTENNILPGLKLKITEIEPKEINNTTSIDEKIDKLEKKVDVIFSMIEKLLLEKNKN</sequence>
<evidence type="ECO:0000313" key="1">
    <source>
        <dbReference type="EMBL" id="QHT19687.1"/>
    </source>
</evidence>
<name>A0A6C0DSA8_9ZZZZ</name>
<dbReference type="EMBL" id="MN739668">
    <property type="protein sequence ID" value="QHT19687.1"/>
    <property type="molecule type" value="Genomic_DNA"/>
</dbReference>
<accession>A0A6C0DSA8</accession>
<dbReference type="AlphaFoldDB" id="A0A6C0DSA8"/>
<proteinExistence type="predicted"/>